<dbReference type="RefSeq" id="XP_016598830.1">
    <property type="nucleotide sequence ID" value="XM_016737394.1"/>
</dbReference>
<evidence type="ECO:0000256" key="2">
    <source>
        <dbReference type="ARBA" id="ARBA00022963"/>
    </source>
</evidence>
<keyword evidence="7" id="KW-1185">Reference proteome</keyword>
<dbReference type="GO" id="GO:0047499">
    <property type="term" value="F:calcium-independent phospholipase A2 activity"/>
    <property type="evidence" value="ECO:0007669"/>
    <property type="project" value="TreeGrafter"/>
</dbReference>
<feature type="domain" description="PNPLA" evidence="5">
    <location>
        <begin position="20"/>
        <end position="222"/>
    </location>
</feature>
<evidence type="ECO:0000256" key="1">
    <source>
        <dbReference type="ARBA" id="ARBA00022801"/>
    </source>
</evidence>
<dbReference type="GO" id="GO:0046486">
    <property type="term" value="P:glycerolipid metabolic process"/>
    <property type="evidence" value="ECO:0007669"/>
    <property type="project" value="UniProtKB-ARBA"/>
</dbReference>
<feature type="active site" description="Proton acceptor" evidence="4">
    <location>
        <position position="209"/>
    </location>
</feature>
<keyword evidence="1 4" id="KW-0378">Hydrolase</keyword>
<proteinExistence type="predicted"/>
<dbReference type="EMBL" id="JQFZ01000153">
    <property type="protein sequence ID" value="KGO57142.1"/>
    <property type="molecule type" value="Genomic_DNA"/>
</dbReference>
<feature type="short sequence motif" description="GXSXG" evidence="4">
    <location>
        <begin position="57"/>
        <end position="61"/>
    </location>
</feature>
<dbReference type="AlphaFoldDB" id="A0A0A2JP03"/>
<dbReference type="CDD" id="cd07199">
    <property type="entry name" value="Pat17_PNPLA8_PNPLA9_like"/>
    <property type="match status" value="1"/>
</dbReference>
<dbReference type="InterPro" id="IPR016035">
    <property type="entry name" value="Acyl_Trfase/lysoPLipase"/>
</dbReference>
<evidence type="ECO:0000256" key="4">
    <source>
        <dbReference type="PROSITE-ProRule" id="PRU01161"/>
    </source>
</evidence>
<reference evidence="6 7" key="1">
    <citation type="journal article" date="2015" name="Mol. Plant Microbe Interact.">
        <title>Genome, transcriptome, and functional analyses of Penicillium expansum provide new insights into secondary metabolism and pathogenicity.</title>
        <authorList>
            <person name="Ballester A.R."/>
            <person name="Marcet-Houben M."/>
            <person name="Levin E."/>
            <person name="Sela N."/>
            <person name="Selma-Lazaro C."/>
            <person name="Carmona L."/>
            <person name="Wisniewski M."/>
            <person name="Droby S."/>
            <person name="Gonzalez-Candelas L."/>
            <person name="Gabaldon T."/>
        </authorList>
    </citation>
    <scope>NUCLEOTIDE SEQUENCE [LARGE SCALE GENOMIC DNA]</scope>
    <source>
        <strain evidence="6 7">MD-8</strain>
    </source>
</reference>
<dbReference type="Gene3D" id="3.40.1090.10">
    <property type="entry name" value="Cytosolic phospholipase A2 catalytic domain"/>
    <property type="match status" value="1"/>
</dbReference>
<dbReference type="SUPFAM" id="SSF52151">
    <property type="entry name" value="FabD/lysophospholipase-like"/>
    <property type="match status" value="1"/>
</dbReference>
<dbReference type="Pfam" id="PF01734">
    <property type="entry name" value="Patatin"/>
    <property type="match status" value="1"/>
</dbReference>
<evidence type="ECO:0000256" key="3">
    <source>
        <dbReference type="ARBA" id="ARBA00023098"/>
    </source>
</evidence>
<comment type="caution">
    <text evidence="6">The sequence shown here is derived from an EMBL/GenBank/DDBJ whole genome shotgun (WGS) entry which is preliminary data.</text>
</comment>
<feature type="short sequence motif" description="DGA/G" evidence="4">
    <location>
        <begin position="209"/>
        <end position="211"/>
    </location>
</feature>
<dbReference type="GeneID" id="27672813"/>
<dbReference type="PANTHER" id="PTHR24185:SF1">
    <property type="entry name" value="CALCIUM-INDEPENDENT PHOSPHOLIPASE A2-GAMMA"/>
    <property type="match status" value="1"/>
</dbReference>
<dbReference type="STRING" id="27334.A0A0A2JP03"/>
<dbReference type="GO" id="GO:0016042">
    <property type="term" value="P:lipid catabolic process"/>
    <property type="evidence" value="ECO:0007669"/>
    <property type="project" value="UniProtKB-UniRule"/>
</dbReference>
<sequence length="349" mass="38394">MVAAFVASSIMMNAYPKKMHRIDGGGARGVTPLEFLGELQKLVGDCPIHDMVDLAVGTSSGGLTVLAKFHQKWPVAHCANVFETLARRCFSTSGSALGRLKAVVKYITSDAMYDERFLEGALQENLPGHLFGYVPGITSGTKVALTATSGGNARSIFTNYNGSAEPTGYTVVRPENNNNEASLWQAARATTAAPIFFKPITVDGQEYWDGGLGFPNPIELAMWESSRIWEKNISHDVIISLGTGEASKGLPKRKSHSIQRLWTSFMDFLDGHTRYGDIRNGLDEQRRQDFFRLNTELPFPIRLDDVQNIPLQKEQIHLHPQGQLIEVATALLAFTYAKAQFGVAAFIKT</sequence>
<dbReference type="Proteomes" id="UP000030143">
    <property type="component" value="Unassembled WGS sequence"/>
</dbReference>
<organism evidence="6 7">
    <name type="scientific">Penicillium expansum</name>
    <name type="common">Blue mold rot fungus</name>
    <dbReference type="NCBI Taxonomy" id="27334"/>
    <lineage>
        <taxon>Eukaryota</taxon>
        <taxon>Fungi</taxon>
        <taxon>Dikarya</taxon>
        <taxon>Ascomycota</taxon>
        <taxon>Pezizomycotina</taxon>
        <taxon>Eurotiomycetes</taxon>
        <taxon>Eurotiomycetidae</taxon>
        <taxon>Eurotiales</taxon>
        <taxon>Aspergillaceae</taxon>
        <taxon>Penicillium</taxon>
    </lineage>
</organism>
<dbReference type="HOGENOM" id="CLU_794773_0_0_1"/>
<dbReference type="GO" id="GO:0016020">
    <property type="term" value="C:membrane"/>
    <property type="evidence" value="ECO:0007669"/>
    <property type="project" value="TreeGrafter"/>
</dbReference>
<keyword evidence="3 4" id="KW-0443">Lipid metabolism</keyword>
<accession>A0A0A2JP03</accession>
<name>A0A0A2JP03_PENEN</name>
<keyword evidence="2 4" id="KW-0442">Lipid degradation</keyword>
<dbReference type="PROSITE" id="PS51635">
    <property type="entry name" value="PNPLA"/>
    <property type="match status" value="1"/>
</dbReference>
<feature type="short sequence motif" description="GXGXXG" evidence="4">
    <location>
        <begin position="24"/>
        <end position="29"/>
    </location>
</feature>
<gene>
    <name evidence="6" type="ORF">PEX2_001160</name>
</gene>
<dbReference type="GO" id="GO:0019369">
    <property type="term" value="P:arachidonate metabolic process"/>
    <property type="evidence" value="ECO:0007669"/>
    <property type="project" value="TreeGrafter"/>
</dbReference>
<evidence type="ECO:0000313" key="6">
    <source>
        <dbReference type="EMBL" id="KGO57142.1"/>
    </source>
</evidence>
<evidence type="ECO:0000259" key="5">
    <source>
        <dbReference type="PROSITE" id="PS51635"/>
    </source>
</evidence>
<dbReference type="PANTHER" id="PTHR24185">
    <property type="entry name" value="CALCIUM-INDEPENDENT PHOSPHOLIPASE A2-GAMMA"/>
    <property type="match status" value="1"/>
</dbReference>
<protein>
    <recommendedName>
        <fullName evidence="5">PNPLA domain-containing protein</fullName>
    </recommendedName>
</protein>
<evidence type="ECO:0000313" key="7">
    <source>
        <dbReference type="Proteomes" id="UP000030143"/>
    </source>
</evidence>
<feature type="active site" description="Nucleophile" evidence="4">
    <location>
        <position position="59"/>
    </location>
</feature>
<dbReference type="InterPro" id="IPR002641">
    <property type="entry name" value="PNPLA_dom"/>
</dbReference>